<gene>
    <name evidence="2" type="ORF">phiAS5_ORF0021</name>
</gene>
<sequence length="112" mass="13155">MKAEQIARVCHEMNRIYCLLLGDNSIKHWEDAEEAQRNSSIIGVKEIMANPDRTPAESHECWKRVQIENGWKYGEVKDFKLKTHPCLVDYEDLPFEQKIKDEMFVSIVNTLM</sequence>
<reference evidence="2 3" key="1">
    <citation type="journal article" date="2012" name="Vet. Microbiol.">
        <title>Complete genome sequence and characterization of a broad-host range T4-like bacteriophage phiAS5 infecting Aeromonas salmonicida subsp. salmonicida.</title>
        <authorList>
            <person name="Kim J.H."/>
            <person name="Son J.S."/>
            <person name="Choi Y.J."/>
            <person name="Choresca C.H.Jr."/>
            <person name="Shin S.P."/>
            <person name="Han J.E."/>
            <person name="Jun J.W."/>
            <person name="Park S.C."/>
        </authorList>
    </citation>
    <scope>NUCLEOTIDE SEQUENCE [LARGE SCALE GENOMIC DNA]</scope>
</reference>
<organism evidence="2 3">
    <name type="scientific">Aeromonas phage phiAS5</name>
    <dbReference type="NCBI Taxonomy" id="879630"/>
    <lineage>
        <taxon>Viruses</taxon>
        <taxon>Duplodnaviria</taxon>
        <taxon>Heunggongvirae</taxon>
        <taxon>Uroviricota</taxon>
        <taxon>Caudoviricetes</taxon>
        <taxon>Pantevenvirales</taxon>
        <taxon>Straboviridae</taxon>
        <taxon>Chrysonvirus</taxon>
        <taxon>Chrysonvirus as5</taxon>
    </lineage>
</organism>
<dbReference type="Gene3D" id="6.20.350.10">
    <property type="match status" value="1"/>
</dbReference>
<dbReference type="EMBL" id="HM452126">
    <property type="protein sequence ID" value="ADM79864.1"/>
    <property type="molecule type" value="Genomic_DNA"/>
</dbReference>
<dbReference type="InterPro" id="IPR003032">
    <property type="entry name" value="Ryanodine_rcpt"/>
</dbReference>
<protein>
    <recommendedName>
        <fullName evidence="1">Ryanodine receptor Ryr domain-containing protein</fullName>
    </recommendedName>
</protein>
<dbReference type="Proteomes" id="UP000002236">
    <property type="component" value="Segment"/>
</dbReference>
<dbReference type="GeneID" id="9861428"/>
<feature type="domain" description="Ryanodine receptor Ryr" evidence="1">
    <location>
        <begin position="54"/>
        <end position="107"/>
    </location>
</feature>
<dbReference type="KEGG" id="vg:9861428"/>
<dbReference type="RefSeq" id="YP_003969310.1">
    <property type="nucleotide sequence ID" value="NC_014636.1"/>
</dbReference>
<keyword evidence="3" id="KW-1185">Reference proteome</keyword>
<dbReference type="Pfam" id="PF02026">
    <property type="entry name" value="RyR"/>
    <property type="match status" value="1"/>
</dbReference>
<evidence type="ECO:0000259" key="1">
    <source>
        <dbReference type="Pfam" id="PF02026"/>
    </source>
</evidence>
<evidence type="ECO:0000313" key="2">
    <source>
        <dbReference type="EMBL" id="ADM79864.1"/>
    </source>
</evidence>
<evidence type="ECO:0000313" key="3">
    <source>
        <dbReference type="Proteomes" id="UP000002236"/>
    </source>
</evidence>
<dbReference type="OrthoDB" id="20923at10239"/>
<accession>E1A2B8</accession>
<proteinExistence type="predicted"/>
<name>E1A2B8_9CAUD</name>